<dbReference type="AlphaFoldDB" id="A0A9Q0KN63"/>
<dbReference type="EMBL" id="JAMYWD010000004">
    <property type="protein sequence ID" value="KAJ4973564.1"/>
    <property type="molecule type" value="Genomic_DNA"/>
</dbReference>
<organism evidence="2 3">
    <name type="scientific">Protea cynaroides</name>
    <dbReference type="NCBI Taxonomy" id="273540"/>
    <lineage>
        <taxon>Eukaryota</taxon>
        <taxon>Viridiplantae</taxon>
        <taxon>Streptophyta</taxon>
        <taxon>Embryophyta</taxon>
        <taxon>Tracheophyta</taxon>
        <taxon>Spermatophyta</taxon>
        <taxon>Magnoliopsida</taxon>
        <taxon>Proteales</taxon>
        <taxon>Proteaceae</taxon>
        <taxon>Protea</taxon>
    </lineage>
</organism>
<name>A0A9Q0KN63_9MAGN</name>
<proteinExistence type="predicted"/>
<protein>
    <submittedName>
        <fullName evidence="2">Uncharacterized protein</fullName>
    </submittedName>
</protein>
<accession>A0A9Q0KN63</accession>
<evidence type="ECO:0000313" key="2">
    <source>
        <dbReference type="EMBL" id="KAJ4973564.1"/>
    </source>
</evidence>
<feature type="compositionally biased region" description="Basic and acidic residues" evidence="1">
    <location>
        <begin position="244"/>
        <end position="253"/>
    </location>
</feature>
<dbReference type="Proteomes" id="UP001141806">
    <property type="component" value="Unassembled WGS sequence"/>
</dbReference>
<evidence type="ECO:0000313" key="3">
    <source>
        <dbReference type="Proteomes" id="UP001141806"/>
    </source>
</evidence>
<feature type="region of interest" description="Disordered" evidence="1">
    <location>
        <begin position="194"/>
        <end position="253"/>
    </location>
</feature>
<feature type="compositionally biased region" description="Polar residues" evidence="1">
    <location>
        <begin position="222"/>
        <end position="237"/>
    </location>
</feature>
<keyword evidence="3" id="KW-1185">Reference proteome</keyword>
<sequence>MPVGGDLPSVPGILPHGKSAGYGRGSGVGGSANFQELNAALARVLFAASSDEVSTNMGRSGSETREGGSLQRPPVVSLSLIVSSLPQGDTLPSIAVSLGQGLRAESSVSLLEMQFTNGSGSRSLFEAPMASFQGSGNISSEVGGQILVTSGMVLPMPNVSMHEGLPHVSTMAGSSLGLLVLGTIRMEATPIRPAKGKTGREAQEKITAYNEPTRDHNEGEQVLQTAANEGGSRQQVQGDWANVSDKDGETQPS</sequence>
<reference evidence="2" key="1">
    <citation type="journal article" date="2023" name="Plant J.">
        <title>The genome of the king protea, Protea cynaroides.</title>
        <authorList>
            <person name="Chang J."/>
            <person name="Duong T.A."/>
            <person name="Schoeman C."/>
            <person name="Ma X."/>
            <person name="Roodt D."/>
            <person name="Barker N."/>
            <person name="Li Z."/>
            <person name="Van de Peer Y."/>
            <person name="Mizrachi E."/>
        </authorList>
    </citation>
    <scope>NUCLEOTIDE SEQUENCE</scope>
    <source>
        <tissue evidence="2">Young leaves</tissue>
    </source>
</reference>
<gene>
    <name evidence="2" type="ORF">NE237_006738</name>
</gene>
<comment type="caution">
    <text evidence="2">The sequence shown here is derived from an EMBL/GenBank/DDBJ whole genome shotgun (WGS) entry which is preliminary data.</text>
</comment>
<evidence type="ECO:0000256" key="1">
    <source>
        <dbReference type="SAM" id="MobiDB-lite"/>
    </source>
</evidence>